<protein>
    <submittedName>
        <fullName evidence="1">Uncharacterized protein</fullName>
    </submittedName>
</protein>
<dbReference type="GeneID" id="9061396"/>
<dbReference type="Proteomes" id="UP000007800">
    <property type="component" value="Unassembled WGS sequence"/>
</dbReference>
<dbReference type="AlphaFoldDB" id="C5KTC5"/>
<gene>
    <name evidence="1" type="ORF">Pmar_PMAR001027</name>
</gene>
<dbReference type="InterPro" id="IPR050307">
    <property type="entry name" value="Sterol_Desaturase_Related"/>
</dbReference>
<proteinExistence type="predicted"/>
<dbReference type="PANTHER" id="PTHR11863">
    <property type="entry name" value="STEROL DESATURASE"/>
    <property type="match status" value="1"/>
</dbReference>
<accession>C5KTC5</accession>
<sequence length="84" mass="10116">MEEALFYYLHRMFHEWKAAYKAVHKLHHRIQLQFGRIDDYCTQSIANSQVMNAEMHDLHHERFNCNYGVLGILDYLHGIKPRDV</sequence>
<dbReference type="RefSeq" id="XP_002780435.1">
    <property type="nucleotide sequence ID" value="XM_002780389.1"/>
</dbReference>
<dbReference type="OrthoDB" id="408954at2759"/>
<dbReference type="InParanoid" id="C5KTC5"/>
<name>C5KTC5_PERM5</name>
<organism evidence="2">
    <name type="scientific">Perkinsus marinus (strain ATCC 50983 / TXsc)</name>
    <dbReference type="NCBI Taxonomy" id="423536"/>
    <lineage>
        <taxon>Eukaryota</taxon>
        <taxon>Sar</taxon>
        <taxon>Alveolata</taxon>
        <taxon>Perkinsozoa</taxon>
        <taxon>Perkinsea</taxon>
        <taxon>Perkinsida</taxon>
        <taxon>Perkinsidae</taxon>
        <taxon>Perkinsus</taxon>
    </lineage>
</organism>
<evidence type="ECO:0000313" key="1">
    <source>
        <dbReference type="EMBL" id="EER12230.1"/>
    </source>
</evidence>
<keyword evidence="2" id="KW-1185">Reference proteome</keyword>
<dbReference type="EMBL" id="GG676168">
    <property type="protein sequence ID" value="EER12230.1"/>
    <property type="molecule type" value="Genomic_DNA"/>
</dbReference>
<reference evidence="1 2" key="1">
    <citation type="submission" date="2008-07" db="EMBL/GenBank/DDBJ databases">
        <authorList>
            <person name="El-Sayed N."/>
            <person name="Caler E."/>
            <person name="Inman J."/>
            <person name="Amedeo P."/>
            <person name="Hass B."/>
            <person name="Wortman J."/>
        </authorList>
    </citation>
    <scope>NUCLEOTIDE SEQUENCE [LARGE SCALE GENOMIC DNA]</scope>
    <source>
        <strain evidence="2">ATCC 50983 / TXsc</strain>
    </source>
</reference>
<evidence type="ECO:0000313" key="2">
    <source>
        <dbReference type="Proteomes" id="UP000007800"/>
    </source>
</evidence>